<protein>
    <submittedName>
        <fullName evidence="12">Multidrug ABC transporter ATP-binding protein</fullName>
    </submittedName>
</protein>
<feature type="domain" description="ABC transmembrane type-1" evidence="11">
    <location>
        <begin position="18"/>
        <end position="300"/>
    </location>
</feature>
<comment type="caution">
    <text evidence="12">The sequence shown here is derived from an EMBL/GenBank/DDBJ whole genome shotgun (WGS) entry which is preliminary data.</text>
</comment>
<name>A0A917WI01_9ACTN</name>
<keyword evidence="13" id="KW-1185">Reference proteome</keyword>
<organism evidence="12 13">
    <name type="scientific">Nakamurella endophytica</name>
    <dbReference type="NCBI Taxonomy" id="1748367"/>
    <lineage>
        <taxon>Bacteria</taxon>
        <taxon>Bacillati</taxon>
        <taxon>Actinomycetota</taxon>
        <taxon>Actinomycetes</taxon>
        <taxon>Nakamurellales</taxon>
        <taxon>Nakamurellaceae</taxon>
        <taxon>Nakamurella</taxon>
    </lineage>
</organism>
<dbReference type="InterPro" id="IPR017871">
    <property type="entry name" value="ABC_transporter-like_CS"/>
</dbReference>
<dbReference type="PROSITE" id="PS50893">
    <property type="entry name" value="ABC_TRANSPORTER_2"/>
    <property type="match status" value="1"/>
</dbReference>
<feature type="transmembrane region" description="Helical" evidence="9">
    <location>
        <begin position="12"/>
        <end position="34"/>
    </location>
</feature>
<keyword evidence="6 12" id="KW-0067">ATP-binding</keyword>
<dbReference type="FunFam" id="1.20.1560.10:FF:000040">
    <property type="entry name" value="Multidrug ABC transporter ATP-binding protein"/>
    <property type="match status" value="1"/>
</dbReference>
<keyword evidence="2" id="KW-0813">Transport</keyword>
<dbReference type="Gene3D" id="1.20.1560.10">
    <property type="entry name" value="ABC transporter type 1, transmembrane domain"/>
    <property type="match status" value="1"/>
</dbReference>
<dbReference type="GO" id="GO:0016887">
    <property type="term" value="F:ATP hydrolysis activity"/>
    <property type="evidence" value="ECO:0007669"/>
    <property type="project" value="InterPro"/>
</dbReference>
<dbReference type="PANTHER" id="PTHR43394:SF1">
    <property type="entry name" value="ATP-BINDING CASSETTE SUB-FAMILY B MEMBER 10, MITOCHONDRIAL"/>
    <property type="match status" value="1"/>
</dbReference>
<dbReference type="SMART" id="SM00382">
    <property type="entry name" value="AAA"/>
    <property type="match status" value="1"/>
</dbReference>
<dbReference type="GO" id="GO:0015421">
    <property type="term" value="F:ABC-type oligopeptide transporter activity"/>
    <property type="evidence" value="ECO:0007669"/>
    <property type="project" value="TreeGrafter"/>
</dbReference>
<reference evidence="12" key="2">
    <citation type="submission" date="2020-09" db="EMBL/GenBank/DDBJ databases">
        <authorList>
            <person name="Sun Q."/>
            <person name="Zhou Y."/>
        </authorList>
    </citation>
    <scope>NUCLEOTIDE SEQUENCE</scope>
    <source>
        <strain evidence="12">CGMCC 4.7308</strain>
    </source>
</reference>
<evidence type="ECO:0000313" key="12">
    <source>
        <dbReference type="EMBL" id="GGM04725.1"/>
    </source>
</evidence>
<keyword evidence="8 9" id="KW-0472">Membrane</keyword>
<keyword evidence="4 9" id="KW-0812">Transmembrane</keyword>
<evidence type="ECO:0000259" key="10">
    <source>
        <dbReference type="PROSITE" id="PS50893"/>
    </source>
</evidence>
<dbReference type="PANTHER" id="PTHR43394">
    <property type="entry name" value="ATP-DEPENDENT PERMEASE MDL1, MITOCHONDRIAL"/>
    <property type="match status" value="1"/>
</dbReference>
<evidence type="ECO:0000256" key="5">
    <source>
        <dbReference type="ARBA" id="ARBA00022741"/>
    </source>
</evidence>
<dbReference type="InterPro" id="IPR003439">
    <property type="entry name" value="ABC_transporter-like_ATP-bd"/>
</dbReference>
<evidence type="ECO:0000256" key="4">
    <source>
        <dbReference type="ARBA" id="ARBA00022692"/>
    </source>
</evidence>
<dbReference type="Gene3D" id="3.40.50.300">
    <property type="entry name" value="P-loop containing nucleotide triphosphate hydrolases"/>
    <property type="match status" value="1"/>
</dbReference>
<dbReference type="InterPro" id="IPR003593">
    <property type="entry name" value="AAA+_ATPase"/>
</dbReference>
<sequence length="577" mass="62654">MLLRLLRTRLRPYTGPLAAVLLFQLIGTIASLYLPSLNAELIDNGVARGDTGYILDRGAVMLGVTLIQIACSVTAVYFGARTAMSFGRDVRGALFHRVGEFSDREVQQFGAPSLITRTTNDVQQVQVLVLMSCTLLVAAPISCIGGVIMALRQDAQLSWLLLVSVPVLVVLISLIVTRMVPQFRLMQTRIDSINRILREQITGIRVVRAFVREPQETRRFGEANDAVTATALRAGRLMALMFPTVMLVLNVSSVAVLWFGGHRVDAGRMEVGSLMAFLSYLLQILMSVMMATFMAVIIPRASVSADRIMAVLTTESSVRPPAQPVTPATRAGLLEFDAVQYGYPGAPEPVLRDVTLRAEPGRTTAVIGSTGAGKTTLLSLVPRLFDVTAGSVRVDGVDVRDHDPQDLWSRIGLVPQRPFLFSGTVASNLRYGNPDATDDELWRALEIAQARDFVEAMPGGLEAPVSQGGTSVSGGQRQRLAIARALVRRPQIYLFDDSFSALDLATDARLRAALRPVTADATVVVVAQRVSTVLDADEILVLEDGRVVGRGRHEELLTTCETYAEIVRSQQMSEVAA</sequence>
<reference evidence="12" key="1">
    <citation type="journal article" date="2014" name="Int. J. Syst. Evol. Microbiol.">
        <title>Complete genome sequence of Corynebacterium casei LMG S-19264T (=DSM 44701T), isolated from a smear-ripened cheese.</title>
        <authorList>
            <consortium name="US DOE Joint Genome Institute (JGI-PGF)"/>
            <person name="Walter F."/>
            <person name="Albersmeier A."/>
            <person name="Kalinowski J."/>
            <person name="Ruckert C."/>
        </authorList>
    </citation>
    <scope>NUCLEOTIDE SEQUENCE</scope>
    <source>
        <strain evidence="12">CGMCC 4.7308</strain>
    </source>
</reference>
<dbReference type="InterPro" id="IPR036640">
    <property type="entry name" value="ABC1_TM_sf"/>
</dbReference>
<feature type="transmembrane region" description="Helical" evidence="9">
    <location>
        <begin position="157"/>
        <end position="180"/>
    </location>
</feature>
<evidence type="ECO:0000256" key="9">
    <source>
        <dbReference type="SAM" id="Phobius"/>
    </source>
</evidence>
<dbReference type="Pfam" id="PF00664">
    <property type="entry name" value="ABC_membrane"/>
    <property type="match status" value="1"/>
</dbReference>
<gene>
    <name evidence="12" type="ORF">GCM10011594_26220</name>
</gene>
<comment type="subcellular location">
    <subcellularLocation>
        <location evidence="1">Cell membrane</location>
        <topology evidence="1">Multi-pass membrane protein</topology>
    </subcellularLocation>
</comment>
<feature type="transmembrane region" description="Helical" evidence="9">
    <location>
        <begin position="280"/>
        <end position="299"/>
    </location>
</feature>
<dbReference type="SUPFAM" id="SSF90123">
    <property type="entry name" value="ABC transporter transmembrane region"/>
    <property type="match status" value="1"/>
</dbReference>
<evidence type="ECO:0000256" key="2">
    <source>
        <dbReference type="ARBA" id="ARBA00022448"/>
    </source>
</evidence>
<dbReference type="InterPro" id="IPR039421">
    <property type="entry name" value="Type_1_exporter"/>
</dbReference>
<dbReference type="PROSITE" id="PS50929">
    <property type="entry name" value="ABC_TM1F"/>
    <property type="match status" value="1"/>
</dbReference>
<dbReference type="InterPro" id="IPR011527">
    <property type="entry name" value="ABC1_TM_dom"/>
</dbReference>
<evidence type="ECO:0000256" key="8">
    <source>
        <dbReference type="ARBA" id="ARBA00023136"/>
    </source>
</evidence>
<dbReference type="GO" id="GO:0005524">
    <property type="term" value="F:ATP binding"/>
    <property type="evidence" value="ECO:0007669"/>
    <property type="project" value="UniProtKB-KW"/>
</dbReference>
<dbReference type="PROSITE" id="PS00211">
    <property type="entry name" value="ABC_TRANSPORTER_1"/>
    <property type="match status" value="1"/>
</dbReference>
<feature type="transmembrane region" description="Helical" evidence="9">
    <location>
        <begin position="127"/>
        <end position="151"/>
    </location>
</feature>
<dbReference type="GO" id="GO:0005886">
    <property type="term" value="C:plasma membrane"/>
    <property type="evidence" value="ECO:0007669"/>
    <property type="project" value="UniProtKB-SubCell"/>
</dbReference>
<feature type="domain" description="ABC transporter" evidence="10">
    <location>
        <begin position="334"/>
        <end position="569"/>
    </location>
</feature>
<dbReference type="FunFam" id="3.40.50.300:FF:000854">
    <property type="entry name" value="Multidrug ABC transporter ATP-binding protein"/>
    <property type="match status" value="1"/>
</dbReference>
<dbReference type="Proteomes" id="UP000655208">
    <property type="component" value="Unassembled WGS sequence"/>
</dbReference>
<feature type="transmembrane region" description="Helical" evidence="9">
    <location>
        <begin position="54"/>
        <end position="78"/>
    </location>
</feature>
<evidence type="ECO:0000256" key="7">
    <source>
        <dbReference type="ARBA" id="ARBA00022989"/>
    </source>
</evidence>
<dbReference type="AlphaFoldDB" id="A0A917WI01"/>
<dbReference type="RefSeq" id="WP_188942057.1">
    <property type="nucleotide sequence ID" value="NZ_BMNA01000004.1"/>
</dbReference>
<evidence type="ECO:0000256" key="1">
    <source>
        <dbReference type="ARBA" id="ARBA00004651"/>
    </source>
</evidence>
<feature type="transmembrane region" description="Helical" evidence="9">
    <location>
        <begin position="237"/>
        <end position="260"/>
    </location>
</feature>
<dbReference type="CDD" id="cd18548">
    <property type="entry name" value="ABC_6TM_Tm287_like"/>
    <property type="match status" value="1"/>
</dbReference>
<dbReference type="InterPro" id="IPR027417">
    <property type="entry name" value="P-loop_NTPase"/>
</dbReference>
<dbReference type="Pfam" id="PF00005">
    <property type="entry name" value="ABC_tran"/>
    <property type="match status" value="1"/>
</dbReference>
<evidence type="ECO:0000256" key="6">
    <source>
        <dbReference type="ARBA" id="ARBA00022840"/>
    </source>
</evidence>
<accession>A0A917WI01</accession>
<keyword evidence="7 9" id="KW-1133">Transmembrane helix</keyword>
<evidence type="ECO:0000259" key="11">
    <source>
        <dbReference type="PROSITE" id="PS50929"/>
    </source>
</evidence>
<proteinExistence type="predicted"/>
<dbReference type="SUPFAM" id="SSF52540">
    <property type="entry name" value="P-loop containing nucleoside triphosphate hydrolases"/>
    <property type="match status" value="1"/>
</dbReference>
<dbReference type="EMBL" id="BMNA01000004">
    <property type="protein sequence ID" value="GGM04725.1"/>
    <property type="molecule type" value="Genomic_DNA"/>
</dbReference>
<evidence type="ECO:0000313" key="13">
    <source>
        <dbReference type="Proteomes" id="UP000655208"/>
    </source>
</evidence>
<evidence type="ECO:0000256" key="3">
    <source>
        <dbReference type="ARBA" id="ARBA00022475"/>
    </source>
</evidence>
<keyword evidence="3" id="KW-1003">Cell membrane</keyword>
<keyword evidence="5" id="KW-0547">Nucleotide-binding</keyword>